<dbReference type="OrthoDB" id="57539at2"/>
<dbReference type="GO" id="GO:0016020">
    <property type="term" value="C:membrane"/>
    <property type="evidence" value="ECO:0007669"/>
    <property type="project" value="InterPro"/>
</dbReference>
<evidence type="ECO:0000259" key="3">
    <source>
        <dbReference type="PROSITE" id="PS51272"/>
    </source>
</evidence>
<keyword evidence="2" id="KW-0732">Signal</keyword>
<dbReference type="GO" id="GO:0016985">
    <property type="term" value="F:mannan endo-1,4-beta-mannosidase activity"/>
    <property type="evidence" value="ECO:0007669"/>
    <property type="project" value="UniProtKB-EC"/>
</dbReference>
<organism evidence="4 5">
    <name type="scientific">Paenibacillus illinoisensis</name>
    <dbReference type="NCBI Taxonomy" id="59845"/>
    <lineage>
        <taxon>Bacteria</taxon>
        <taxon>Bacillati</taxon>
        <taxon>Bacillota</taxon>
        <taxon>Bacilli</taxon>
        <taxon>Bacillales</taxon>
        <taxon>Paenibacillaceae</taxon>
        <taxon>Paenibacillus</taxon>
    </lineage>
</organism>
<keyword evidence="4" id="KW-0326">Glycosidase</keyword>
<evidence type="ECO:0000313" key="4">
    <source>
        <dbReference type="EMBL" id="PYY31204.1"/>
    </source>
</evidence>
<protein>
    <submittedName>
        <fullName evidence="4">S-layer protein EA1</fullName>
        <ecNumber evidence="4">3.2.1.78</ecNumber>
    </submittedName>
</protein>
<feature type="compositionally biased region" description="Low complexity" evidence="1">
    <location>
        <begin position="500"/>
        <end position="511"/>
    </location>
</feature>
<feature type="chain" id="PRO_5015867454" evidence="2">
    <location>
        <begin position="27"/>
        <end position="1446"/>
    </location>
</feature>
<dbReference type="SUPFAM" id="SSF49313">
    <property type="entry name" value="Cadherin-like"/>
    <property type="match status" value="1"/>
</dbReference>
<dbReference type="PROSITE" id="PS51272">
    <property type="entry name" value="SLH"/>
    <property type="match status" value="2"/>
</dbReference>
<dbReference type="Pfam" id="PF17963">
    <property type="entry name" value="Big_9"/>
    <property type="match status" value="3"/>
</dbReference>
<proteinExistence type="predicted"/>
<dbReference type="Proteomes" id="UP000247459">
    <property type="component" value="Unassembled WGS sequence"/>
</dbReference>
<dbReference type="EC" id="3.2.1.78" evidence="4"/>
<dbReference type="Gene3D" id="2.60.40.10">
    <property type="entry name" value="Immunoglobulins"/>
    <property type="match status" value="2"/>
</dbReference>
<dbReference type="EMBL" id="PRLG01000002">
    <property type="protein sequence ID" value="PYY31204.1"/>
    <property type="molecule type" value="Genomic_DNA"/>
</dbReference>
<feature type="domain" description="SLH" evidence="3">
    <location>
        <begin position="38"/>
        <end position="98"/>
    </location>
</feature>
<feature type="signal peptide" evidence="2">
    <location>
        <begin position="1"/>
        <end position="26"/>
    </location>
</feature>
<dbReference type="InterPro" id="IPR001119">
    <property type="entry name" value="SLH_dom"/>
</dbReference>
<evidence type="ECO:0000313" key="5">
    <source>
        <dbReference type="Proteomes" id="UP000247459"/>
    </source>
</evidence>
<dbReference type="GO" id="GO:0005509">
    <property type="term" value="F:calcium ion binding"/>
    <property type="evidence" value="ECO:0007669"/>
    <property type="project" value="InterPro"/>
</dbReference>
<comment type="caution">
    <text evidence="4">The sequence shown here is derived from an EMBL/GenBank/DDBJ whole genome shotgun (WGS) entry which is preliminary data.</text>
</comment>
<reference evidence="4 5" key="1">
    <citation type="submission" date="2018-01" db="EMBL/GenBank/DDBJ databases">
        <title>Genome sequence of the PGP bacterium Paenibacillus illinoisensis E3.</title>
        <authorList>
            <person name="Rolli E."/>
            <person name="Marasco R."/>
            <person name="Bessem C."/>
            <person name="Michoud G."/>
            <person name="Gaiarsa S."/>
            <person name="Borin S."/>
            <person name="Daffonchio D."/>
        </authorList>
    </citation>
    <scope>NUCLEOTIDE SEQUENCE [LARGE SCALE GENOMIC DNA]</scope>
    <source>
        <strain evidence="4 5">E3</strain>
    </source>
</reference>
<dbReference type="Pfam" id="PF00395">
    <property type="entry name" value="SLH"/>
    <property type="match status" value="2"/>
</dbReference>
<dbReference type="Gene3D" id="2.60.40.1080">
    <property type="match status" value="2"/>
</dbReference>
<gene>
    <name evidence="4" type="primary">eag</name>
    <name evidence="4" type="ORF">PIL02S_00295</name>
</gene>
<name>A0A2W0CGP3_9BACL</name>
<feature type="region of interest" description="Disordered" evidence="1">
    <location>
        <begin position="493"/>
        <end position="521"/>
    </location>
</feature>
<dbReference type="InterPro" id="IPR013783">
    <property type="entry name" value="Ig-like_fold"/>
</dbReference>
<accession>A0A2W0CGP3</accession>
<dbReference type="RefSeq" id="WP_110755738.1">
    <property type="nucleotide sequence ID" value="NZ_PRLG01000002.1"/>
</dbReference>
<evidence type="ECO:0000256" key="2">
    <source>
        <dbReference type="SAM" id="SignalP"/>
    </source>
</evidence>
<dbReference type="InterPro" id="IPR003343">
    <property type="entry name" value="Big_2"/>
</dbReference>
<keyword evidence="4" id="KW-0378">Hydrolase</keyword>
<dbReference type="InterPro" id="IPR015919">
    <property type="entry name" value="Cadherin-like_sf"/>
</dbReference>
<dbReference type="SMART" id="SM00635">
    <property type="entry name" value="BID_2"/>
    <property type="match status" value="2"/>
</dbReference>
<evidence type="ECO:0000256" key="1">
    <source>
        <dbReference type="SAM" id="MobiDB-lite"/>
    </source>
</evidence>
<feature type="domain" description="SLH" evidence="3">
    <location>
        <begin position="99"/>
        <end position="162"/>
    </location>
</feature>
<sequence length="1446" mass="154582">MMRKMRRTAQLAIVALLLSNALPVAAQSRNSVEQVLPSYNTSSDINVTNPLNDSMNKAVTMGFIKGDPNGNLRTADPITRQELAVVLANSLGLTASKASSSPFADVKSTNWSAPYIQAVKKAGLLQGDAAGRFRPQAQITGQELIAVLVRATAFAKQETEEDSVPQEWKGTSSWAIPYVQTAVKADLLSEYPGETKVKQGLIRGEAVSMILSAMFPENRLSVIQQLQGNQVQVNGVKYHISDNLAGLLNDRNRTVLDQAGIQFKSQDHNLTEINALEIRKGGEAAHTDEAEFSRNLLLNGGDTTLDGNLTIKADFTSVQGITIKGKLTIAPEMEHDFYAKNVKVEGSVLVQGGDSNTVVFENSALKDVNVDKSDVHVSLAGSTHAQEISVQSDSRIDIEQTATLPLLNIIEGASRVELQGTVDTVSLNTPKSMQLNGNVTVQQLTVDGAGPISINAAGTIQQLQVNNPAAQINVSGNVKVAEVNLAAGVPTSAVSGGTGMASSNTASPSSSGGTGGSETPVAANRAPELLKAFETRKFTANGQGATLNLNGYVTDPDGDPLTYTVASSKSSVAKVVLSGSNLEITPIEHGTATITVSSNDGRGKRLRSTFEVNVNAAPLATPIPDQELVAESGSKDVDLMVYFMDDEKYESELLYSVTNNASEIVDSEIVGSNYAQSVLRLTPKKAGEVVLKIRVDDGQIADDESTGVTEVEMRVVVLPPLNRAPVGEAPSNIGVYLGNNIPIVKLNELYTDPDGDSLTYTATSSNSEGVTVEEDAGELKFTALQLGTYTISYSVNDAKGGITSGTFDINVDPIPNLNPVGQSPGWVTAYLGFLSESIPTVNLNDYYTDPDGDPLTFSATSSDPDGLIVEENSGILRFTALKFGEYTIHFSVEDGKGGSISSAFQVRVNPKPNASPVLTSNLPAQTLFLGKEDTVIDLSQYFSDPDGDALEFQTPLDFNNFLIAELNIQENKLIIHPKQVGKFQATIQAKDVYGKEATVSIDIQVIESGSFGAIPNQTITWPWSTLDIDLTPYLLNFDISTLTVDAASTDINIATVSANGAQVSVNPVAEGQATVTLTVYDLAGRKEQTSFNVTVQAEPSVNNSVPEVVSSIYEQVLTPSVTNARTYDLSQLFSDPDGDVLQYTISSSSAEAVDASINGNQLTIKPGTGNTVAPLTITAKDGKGGQVEYSFNVRTASLVNGGVIQINTKSGVQDALTYSTSSLFPGQTSFKVYSGTPDSTFTGPDTMNTNRIPITVSPLNYWIIGNDGRAVVVQVNSLPQGTPELFFSQYVDAGDGRGVVQLYYTGDGDPSHKATGYQVEVYKWMKKTSTMQVTPYGVLDVIPGVPYIYIDTIFYDFFDITNASYYNDELALYNPNEYNVVALVLKKDGRIVDVLGDPASHDQFMPAGGTFIRKRGIYTGSQQFSLTGEWNEFPKGTLQFVPFHTP</sequence>